<dbReference type="RefSeq" id="WP_093247595.1">
    <property type="nucleotide sequence ID" value="NZ_FNQM01000001.1"/>
</dbReference>
<keyword evidence="1" id="KW-1133">Transmembrane helix</keyword>
<dbReference type="GO" id="GO:0005886">
    <property type="term" value="C:plasma membrane"/>
    <property type="evidence" value="ECO:0007669"/>
    <property type="project" value="UniProtKB-SubCell"/>
</dbReference>
<keyword evidence="1" id="KW-0812">Transmembrane</keyword>
<dbReference type="OrthoDB" id="7065604at2"/>
<gene>
    <name evidence="2" type="ORF">SAMN05444370_101179</name>
</gene>
<protein>
    <recommendedName>
        <fullName evidence="1">Probable queuosine precursor transporter</fullName>
        <shortName evidence="1">Q precursor transporter</shortName>
    </recommendedName>
</protein>
<keyword evidence="3" id="KW-1185">Reference proteome</keyword>
<feature type="transmembrane region" description="Helical" evidence="1">
    <location>
        <begin position="63"/>
        <end position="79"/>
    </location>
</feature>
<organism evidence="2 3">
    <name type="scientific">Rubrimonas cliftonensis</name>
    <dbReference type="NCBI Taxonomy" id="89524"/>
    <lineage>
        <taxon>Bacteria</taxon>
        <taxon>Pseudomonadati</taxon>
        <taxon>Pseudomonadota</taxon>
        <taxon>Alphaproteobacteria</taxon>
        <taxon>Rhodobacterales</taxon>
        <taxon>Paracoccaceae</taxon>
        <taxon>Rubrimonas</taxon>
    </lineage>
</organism>
<dbReference type="EMBL" id="FNQM01000001">
    <property type="protein sequence ID" value="SDZ75437.1"/>
    <property type="molecule type" value="Genomic_DNA"/>
</dbReference>
<dbReference type="PANTHER" id="PTHR34300">
    <property type="entry name" value="QUEUOSINE PRECURSOR TRANSPORTER-RELATED"/>
    <property type="match status" value="1"/>
</dbReference>
<comment type="function">
    <text evidence="1">Involved in the import of queuosine (Q) precursors, required for Q precursor salvage.</text>
</comment>
<feature type="transmembrane region" description="Helical" evidence="1">
    <location>
        <begin position="33"/>
        <end position="51"/>
    </location>
</feature>
<keyword evidence="1" id="KW-0813">Transport</keyword>
<evidence type="ECO:0000313" key="3">
    <source>
        <dbReference type="Proteomes" id="UP000198703"/>
    </source>
</evidence>
<dbReference type="Pfam" id="PF02592">
    <property type="entry name" value="Vut_1"/>
    <property type="match status" value="1"/>
</dbReference>
<dbReference type="AlphaFoldDB" id="A0A1H3VKW6"/>
<sequence length="197" mass="20644">MTQTMRQAAWGVVAMATLVTASNVLVQYPVGDFLTWGAFTYPFAFLVTDLTNRRFGPAAARRVVLAGFAVAVALSVALASPRIAIASGSAFLLAQLLDVAVFDRLRAGAWWRAPLASSILGSALDTAVFFTLAFSAQAAFLGPNEPWALESAPLLGVGPAAPFWVSLAVGDFCVKLLIALAALGPYRAISRGLSVRA</sequence>
<dbReference type="HAMAP" id="MF_02088">
    <property type="entry name" value="Q_prec_transport"/>
    <property type="match status" value="1"/>
</dbReference>
<accession>A0A1H3VKW6</accession>
<comment type="subcellular location">
    <subcellularLocation>
        <location evidence="1">Cell inner membrane</location>
        <topology evidence="1">Multi-pass membrane protein</topology>
    </subcellularLocation>
</comment>
<reference evidence="2 3" key="1">
    <citation type="submission" date="2016-10" db="EMBL/GenBank/DDBJ databases">
        <authorList>
            <person name="de Groot N.N."/>
        </authorList>
    </citation>
    <scope>NUCLEOTIDE SEQUENCE [LARGE SCALE GENOMIC DNA]</scope>
    <source>
        <strain evidence="2 3">DSM 15345</strain>
    </source>
</reference>
<evidence type="ECO:0000313" key="2">
    <source>
        <dbReference type="EMBL" id="SDZ75437.1"/>
    </source>
</evidence>
<keyword evidence="1" id="KW-1003">Cell membrane</keyword>
<dbReference type="PANTHER" id="PTHR34300:SF1">
    <property type="entry name" value="QUEUOSINE PRECURSOR TRANSPORTER"/>
    <property type="match status" value="1"/>
</dbReference>
<comment type="caution">
    <text evidence="1">Lacks conserved residue(s) required for the propagation of feature annotation.</text>
</comment>
<dbReference type="InterPro" id="IPR003744">
    <property type="entry name" value="YhhQ"/>
</dbReference>
<dbReference type="STRING" id="89524.SAMN05444370_101179"/>
<proteinExistence type="inferred from homology"/>
<dbReference type="GO" id="GO:0022857">
    <property type="term" value="F:transmembrane transporter activity"/>
    <property type="evidence" value="ECO:0007669"/>
    <property type="project" value="UniProtKB-UniRule"/>
</dbReference>
<evidence type="ECO:0000256" key="1">
    <source>
        <dbReference type="HAMAP-Rule" id="MF_02088"/>
    </source>
</evidence>
<keyword evidence="1" id="KW-0472">Membrane</keyword>
<feature type="transmembrane region" description="Helical" evidence="1">
    <location>
        <begin position="161"/>
        <end position="183"/>
    </location>
</feature>
<comment type="similarity">
    <text evidence="1">Belongs to the vitamin uptake transporter (VUT/ECF) (TC 2.A.88) family. Q precursor transporter subfamily.</text>
</comment>
<dbReference type="Proteomes" id="UP000198703">
    <property type="component" value="Unassembled WGS sequence"/>
</dbReference>
<keyword evidence="1" id="KW-0997">Cell inner membrane</keyword>
<name>A0A1H3VKW6_9RHOB</name>